<dbReference type="GO" id="GO:0005524">
    <property type="term" value="F:ATP binding"/>
    <property type="evidence" value="ECO:0007669"/>
    <property type="project" value="UniProtKB-KW"/>
</dbReference>
<dbReference type="GO" id="GO:0005739">
    <property type="term" value="C:mitochondrion"/>
    <property type="evidence" value="ECO:0007669"/>
    <property type="project" value="GOC"/>
</dbReference>
<evidence type="ECO:0000256" key="5">
    <source>
        <dbReference type="ARBA" id="ARBA00022741"/>
    </source>
</evidence>
<evidence type="ECO:0000313" key="14">
    <source>
        <dbReference type="Ensembl" id="ENSSTUP00000111882.1"/>
    </source>
</evidence>
<comment type="subcellular location">
    <subcellularLocation>
        <location evidence="1">Membrane</location>
    </subcellularLocation>
</comment>
<dbReference type="GO" id="GO:0046933">
    <property type="term" value="F:proton-transporting ATP synthase activity, rotational mechanism"/>
    <property type="evidence" value="ECO:0007669"/>
    <property type="project" value="TreeGrafter"/>
</dbReference>
<evidence type="ECO:0000256" key="7">
    <source>
        <dbReference type="ARBA" id="ARBA00022840"/>
    </source>
</evidence>
<evidence type="ECO:0000256" key="11">
    <source>
        <dbReference type="ARBA" id="ARBA00023196"/>
    </source>
</evidence>
<keyword evidence="9" id="KW-0406">Ion transport</keyword>
<dbReference type="Gene3D" id="3.40.50.300">
    <property type="entry name" value="P-loop containing nucleotide triphosphate hydrolases"/>
    <property type="match status" value="1"/>
</dbReference>
<evidence type="ECO:0000256" key="12">
    <source>
        <dbReference type="ARBA" id="ARBA00023310"/>
    </source>
</evidence>
<keyword evidence="11" id="KW-0139">CF(1)</keyword>
<evidence type="ECO:0000256" key="3">
    <source>
        <dbReference type="ARBA" id="ARBA00012473"/>
    </source>
</evidence>
<dbReference type="InterPro" id="IPR050053">
    <property type="entry name" value="ATPase_alpha/beta_chains"/>
</dbReference>
<dbReference type="EC" id="7.1.2.2" evidence="3"/>
<evidence type="ECO:0000256" key="9">
    <source>
        <dbReference type="ARBA" id="ARBA00023065"/>
    </source>
</evidence>
<keyword evidence="8" id="KW-1278">Translocase</keyword>
<evidence type="ECO:0000256" key="8">
    <source>
        <dbReference type="ARBA" id="ARBA00022967"/>
    </source>
</evidence>
<reference evidence="14" key="1">
    <citation type="submission" date="2025-08" db="UniProtKB">
        <authorList>
            <consortium name="Ensembl"/>
        </authorList>
    </citation>
    <scope>IDENTIFICATION</scope>
</reference>
<dbReference type="InterPro" id="IPR036121">
    <property type="entry name" value="ATPase_F1/V1/A1_a/bsu_N_sf"/>
</dbReference>
<dbReference type="InterPro" id="IPR027417">
    <property type="entry name" value="P-loop_NTPase"/>
</dbReference>
<dbReference type="AlphaFoldDB" id="A0A674EW29"/>
<dbReference type="Ensembl" id="ENSSTUT00000119779.1">
    <property type="protein sequence ID" value="ENSSTUP00000111882.1"/>
    <property type="gene ID" value="ENSSTUG00000049519.1"/>
</dbReference>
<dbReference type="GeneTree" id="ENSGT00550000074800"/>
<dbReference type="PANTHER" id="PTHR15184">
    <property type="entry name" value="ATP SYNTHASE"/>
    <property type="match status" value="1"/>
</dbReference>
<dbReference type="InterPro" id="IPR024034">
    <property type="entry name" value="ATPase_F1/V1_b/a_C"/>
</dbReference>
<dbReference type="FunFam" id="2.40.10.170:FF:000004">
    <property type="entry name" value="ATP synthase subunit beta"/>
    <property type="match status" value="1"/>
</dbReference>
<dbReference type="Proteomes" id="UP000472277">
    <property type="component" value="Chromosome 39"/>
</dbReference>
<dbReference type="PANTHER" id="PTHR15184:SF71">
    <property type="entry name" value="ATP SYNTHASE SUBUNIT BETA, MITOCHONDRIAL"/>
    <property type="match status" value="1"/>
</dbReference>
<evidence type="ECO:0000256" key="2">
    <source>
        <dbReference type="ARBA" id="ARBA00008936"/>
    </source>
</evidence>
<evidence type="ECO:0000256" key="10">
    <source>
        <dbReference type="ARBA" id="ARBA00023136"/>
    </source>
</evidence>
<dbReference type="Pfam" id="PF02874">
    <property type="entry name" value="ATP-synt_ab_N"/>
    <property type="match status" value="1"/>
</dbReference>
<gene>
    <name evidence="14" type="primary">ATP5F1B</name>
    <name evidence="14" type="synonym">LOC115179432</name>
</gene>
<evidence type="ECO:0000313" key="15">
    <source>
        <dbReference type="Proteomes" id="UP000472277"/>
    </source>
</evidence>
<protein>
    <recommendedName>
        <fullName evidence="3">H(+)-transporting two-sector ATPase</fullName>
        <ecNumber evidence="3">7.1.2.2</ecNumber>
    </recommendedName>
</protein>
<keyword evidence="12" id="KW-0066">ATP synthesis</keyword>
<organism evidence="14 15">
    <name type="scientific">Salmo trutta</name>
    <name type="common">Brown trout</name>
    <dbReference type="NCBI Taxonomy" id="8032"/>
    <lineage>
        <taxon>Eukaryota</taxon>
        <taxon>Metazoa</taxon>
        <taxon>Chordata</taxon>
        <taxon>Craniata</taxon>
        <taxon>Vertebrata</taxon>
        <taxon>Euteleostomi</taxon>
        <taxon>Actinopterygii</taxon>
        <taxon>Neopterygii</taxon>
        <taxon>Teleostei</taxon>
        <taxon>Protacanthopterygii</taxon>
        <taxon>Salmoniformes</taxon>
        <taxon>Salmonidae</taxon>
        <taxon>Salmoninae</taxon>
        <taxon>Salmo</taxon>
    </lineage>
</organism>
<dbReference type="GO" id="GO:0042776">
    <property type="term" value="P:proton motive force-driven mitochondrial ATP synthesis"/>
    <property type="evidence" value="ECO:0007669"/>
    <property type="project" value="TreeGrafter"/>
</dbReference>
<dbReference type="Gene3D" id="1.10.1140.10">
    <property type="entry name" value="Bovine Mitochondrial F1-atpase, Atp Synthase Beta Chain, Chain D, domain 3"/>
    <property type="match status" value="1"/>
</dbReference>
<feature type="domain" description="ATPase F1/V1/A1 complex alpha/beta subunit N-terminal" evidence="13">
    <location>
        <begin position="52"/>
        <end position="118"/>
    </location>
</feature>
<dbReference type="CDD" id="cd18115">
    <property type="entry name" value="ATP-synt_F1_beta_N"/>
    <property type="match status" value="1"/>
</dbReference>
<evidence type="ECO:0000256" key="1">
    <source>
        <dbReference type="ARBA" id="ARBA00004370"/>
    </source>
</evidence>
<keyword evidence="5" id="KW-0547">Nucleotide-binding</keyword>
<accession>A0A674EW29</accession>
<proteinExistence type="inferred from homology"/>
<sequence>MLGAVGRCCTGALQALKPGVQPLKALVGSPSVLGRRDYSAPAAAAAFAHGRIVAVIGAVVDVQFDEGLPPILNALEVAGRESRLVLEVAQHLGENTVRTIAMDGTEGLVRGQKVVDTGDPIRIPVGPETLGRIMNVIGEPIDERGPISTKQAYGPSFPPGEYDALPEQAFYMVGPIEEVVEKAAQMAKDLA</sequence>
<reference evidence="14" key="2">
    <citation type="submission" date="2025-09" db="UniProtKB">
        <authorList>
            <consortium name="Ensembl"/>
        </authorList>
    </citation>
    <scope>IDENTIFICATION</scope>
</reference>
<name>A0A674EW29_SALTR</name>
<keyword evidence="6" id="KW-0375">Hydrogen ion transport</keyword>
<comment type="similarity">
    <text evidence="2">Belongs to the ATPase alpha/beta chains family.</text>
</comment>
<dbReference type="SUPFAM" id="SSF47917">
    <property type="entry name" value="C-terminal domain of alpha and beta subunits of F1 ATP synthase"/>
    <property type="match status" value="1"/>
</dbReference>
<dbReference type="Gene3D" id="2.40.10.170">
    <property type="match status" value="1"/>
</dbReference>
<evidence type="ECO:0000256" key="4">
    <source>
        <dbReference type="ARBA" id="ARBA00022448"/>
    </source>
</evidence>
<dbReference type="GO" id="GO:0045259">
    <property type="term" value="C:proton-transporting ATP synthase complex"/>
    <property type="evidence" value="ECO:0007669"/>
    <property type="project" value="UniProtKB-KW"/>
</dbReference>
<evidence type="ECO:0000256" key="6">
    <source>
        <dbReference type="ARBA" id="ARBA00022781"/>
    </source>
</evidence>
<keyword evidence="4" id="KW-0813">Transport</keyword>
<dbReference type="SUPFAM" id="SSF50615">
    <property type="entry name" value="N-terminal domain of alpha and beta subunits of F1 ATP synthase"/>
    <property type="match status" value="1"/>
</dbReference>
<keyword evidence="10" id="KW-0472">Membrane</keyword>
<dbReference type="InterPro" id="IPR004100">
    <property type="entry name" value="ATPase_F1/V1/A1_a/bsu_N"/>
</dbReference>
<evidence type="ECO:0000259" key="13">
    <source>
        <dbReference type="Pfam" id="PF02874"/>
    </source>
</evidence>
<keyword evidence="15" id="KW-1185">Reference proteome</keyword>
<keyword evidence="7" id="KW-0067">ATP-binding</keyword>